<comment type="similarity">
    <text evidence="3 12">Belongs to the methylenetetrahydrofolate reductase family.</text>
</comment>
<keyword evidence="6 12" id="KW-0274">FAD</keyword>
<dbReference type="RefSeq" id="WP_318599061.1">
    <property type="nucleotide sequence ID" value="NZ_JAWSTH010000060.1"/>
</dbReference>
<evidence type="ECO:0000256" key="4">
    <source>
        <dbReference type="ARBA" id="ARBA00022605"/>
    </source>
</evidence>
<dbReference type="InterPro" id="IPR029041">
    <property type="entry name" value="FAD-linked_oxidoreductase-like"/>
</dbReference>
<keyword evidence="9" id="KW-0486">Methionine biosynthesis</keyword>
<comment type="cofactor">
    <cofactor evidence="1 12">
        <name>FAD</name>
        <dbReference type="ChEBI" id="CHEBI:57692"/>
    </cofactor>
</comment>
<comment type="pathway">
    <text evidence="2 12">One-carbon metabolism; tetrahydrofolate interconversion.</text>
</comment>
<dbReference type="NCBIfam" id="TIGR00676">
    <property type="entry name" value="fadh2"/>
    <property type="match status" value="1"/>
</dbReference>
<dbReference type="InterPro" id="IPR004620">
    <property type="entry name" value="MTHF_reductase_bac"/>
</dbReference>
<dbReference type="GO" id="GO:0004489">
    <property type="term" value="F:methylenetetrahydrofolate reductase [NAD(P)H] activity"/>
    <property type="evidence" value="ECO:0007669"/>
    <property type="project" value="UniProtKB-EC"/>
</dbReference>
<keyword evidence="4" id="KW-0028">Amino-acid biosynthesis</keyword>
<sequence>MARIEETYRTAQEPVFSFEFFPPRSERGEQNLEKALRELQPMAPDYVSVTYGAGGSTRERTLGVVLQIKQELGLEAMAHLTCVNATTDELRGVLDKMRDGGIENVLALRGDPPHGQERWTKTDGGLEFSHELVSLLRDDYDFSVGGAAFPETHIHATSAEDDLRYLKAKVDAGATFLITQMFFDNRFYFDFVERARAIGIDVPIVPGVMPILSLDGIKRMTELSAAHLPPALEAELEARRGDEEAVAELGVSYATLQCAELLAGGAPGIHFVTLNRSPATRAILSALRLTRPWEARAA</sequence>
<evidence type="ECO:0000256" key="11">
    <source>
        <dbReference type="ARBA" id="ARBA00048628"/>
    </source>
</evidence>
<dbReference type="SUPFAM" id="SSF51730">
    <property type="entry name" value="FAD-linked oxidoreductase"/>
    <property type="match status" value="1"/>
</dbReference>
<evidence type="ECO:0000256" key="8">
    <source>
        <dbReference type="ARBA" id="ARBA00023027"/>
    </source>
</evidence>
<evidence type="ECO:0000256" key="7">
    <source>
        <dbReference type="ARBA" id="ARBA00023002"/>
    </source>
</evidence>
<name>A0ABU4HTM8_9ACTN</name>
<evidence type="ECO:0000256" key="12">
    <source>
        <dbReference type="RuleBase" id="RU003862"/>
    </source>
</evidence>
<evidence type="ECO:0000256" key="1">
    <source>
        <dbReference type="ARBA" id="ARBA00001974"/>
    </source>
</evidence>
<dbReference type="PANTHER" id="PTHR45754:SF3">
    <property type="entry name" value="METHYLENETETRAHYDROFOLATE REDUCTASE (NADPH)"/>
    <property type="match status" value="1"/>
</dbReference>
<proteinExistence type="inferred from homology"/>
<organism evidence="13 14">
    <name type="scientific">Conexibacter stalactiti</name>
    <dbReference type="NCBI Taxonomy" id="1940611"/>
    <lineage>
        <taxon>Bacteria</taxon>
        <taxon>Bacillati</taxon>
        <taxon>Actinomycetota</taxon>
        <taxon>Thermoleophilia</taxon>
        <taxon>Solirubrobacterales</taxon>
        <taxon>Conexibacteraceae</taxon>
        <taxon>Conexibacter</taxon>
    </lineage>
</organism>
<evidence type="ECO:0000256" key="2">
    <source>
        <dbReference type="ARBA" id="ARBA00004777"/>
    </source>
</evidence>
<dbReference type="Gene3D" id="3.20.20.220">
    <property type="match status" value="1"/>
</dbReference>
<keyword evidence="14" id="KW-1185">Reference proteome</keyword>
<keyword evidence="8" id="KW-0520">NAD</keyword>
<dbReference type="Pfam" id="PF02219">
    <property type="entry name" value="MTHFR"/>
    <property type="match status" value="1"/>
</dbReference>
<reference evidence="14" key="1">
    <citation type="submission" date="2023-07" db="EMBL/GenBank/DDBJ databases">
        <title>Conexibacter stalactiti sp. nov., isolated from stalactites in a lava cave and emended description of the genus Conexibacter.</title>
        <authorList>
            <person name="Lee S.D."/>
        </authorList>
    </citation>
    <scope>NUCLEOTIDE SEQUENCE [LARGE SCALE GENOMIC DNA]</scope>
    <source>
        <strain evidence="14">KCTC 39840</strain>
    </source>
</reference>
<dbReference type="EC" id="1.5.1.54" evidence="12"/>
<protein>
    <recommendedName>
        <fullName evidence="12">Methylenetetrahydrofolate reductase</fullName>
        <ecNumber evidence="12">1.5.1.54</ecNumber>
    </recommendedName>
</protein>
<comment type="pathway">
    <text evidence="10">Amino-acid biosynthesis; L-methionine biosynthesis via de novo pathway.</text>
</comment>
<accession>A0ABU4HTM8</accession>
<dbReference type="CDD" id="cd00537">
    <property type="entry name" value="MTHFR"/>
    <property type="match status" value="1"/>
</dbReference>
<evidence type="ECO:0000256" key="10">
    <source>
        <dbReference type="ARBA" id="ARBA00034478"/>
    </source>
</evidence>
<evidence type="ECO:0000256" key="9">
    <source>
        <dbReference type="ARBA" id="ARBA00023167"/>
    </source>
</evidence>
<dbReference type="InterPro" id="IPR003171">
    <property type="entry name" value="Mehydrof_redctse-like"/>
</dbReference>
<keyword evidence="5 12" id="KW-0285">Flavoprotein</keyword>
<comment type="caution">
    <text evidence="13">The sequence shown here is derived from an EMBL/GenBank/DDBJ whole genome shotgun (WGS) entry which is preliminary data.</text>
</comment>
<evidence type="ECO:0000256" key="3">
    <source>
        <dbReference type="ARBA" id="ARBA00006743"/>
    </source>
</evidence>
<evidence type="ECO:0000313" key="13">
    <source>
        <dbReference type="EMBL" id="MDW5596623.1"/>
    </source>
</evidence>
<evidence type="ECO:0000256" key="5">
    <source>
        <dbReference type="ARBA" id="ARBA00022630"/>
    </source>
</evidence>
<dbReference type="Proteomes" id="UP001284601">
    <property type="component" value="Unassembled WGS sequence"/>
</dbReference>
<dbReference type="PANTHER" id="PTHR45754">
    <property type="entry name" value="METHYLENETETRAHYDROFOLATE REDUCTASE"/>
    <property type="match status" value="1"/>
</dbReference>
<evidence type="ECO:0000256" key="6">
    <source>
        <dbReference type="ARBA" id="ARBA00022827"/>
    </source>
</evidence>
<evidence type="ECO:0000313" key="14">
    <source>
        <dbReference type="Proteomes" id="UP001284601"/>
    </source>
</evidence>
<comment type="catalytic activity">
    <reaction evidence="11">
        <text>(6S)-5-methyl-5,6,7,8-tetrahydrofolate + NAD(+) = (6R)-5,10-methylene-5,6,7,8-tetrahydrofolate + NADH + H(+)</text>
        <dbReference type="Rhea" id="RHEA:19821"/>
        <dbReference type="ChEBI" id="CHEBI:15378"/>
        <dbReference type="ChEBI" id="CHEBI:15636"/>
        <dbReference type="ChEBI" id="CHEBI:18608"/>
        <dbReference type="ChEBI" id="CHEBI:57540"/>
        <dbReference type="ChEBI" id="CHEBI:57945"/>
        <dbReference type="EC" id="1.5.1.54"/>
    </reaction>
    <physiologicalReaction direction="right-to-left" evidence="11">
        <dbReference type="Rhea" id="RHEA:19823"/>
    </physiologicalReaction>
</comment>
<gene>
    <name evidence="13" type="primary">metF</name>
    <name evidence="13" type="ORF">R7226_19910</name>
</gene>
<keyword evidence="7 12" id="KW-0560">Oxidoreductase</keyword>
<dbReference type="EMBL" id="JAWSTH010000060">
    <property type="protein sequence ID" value="MDW5596623.1"/>
    <property type="molecule type" value="Genomic_DNA"/>
</dbReference>